<evidence type="ECO:0000256" key="1">
    <source>
        <dbReference type="SAM" id="MobiDB-lite"/>
    </source>
</evidence>
<name>A0A1H7QEB5_9BACT</name>
<dbReference type="OrthoDB" id="4317910at2"/>
<reference evidence="3 4" key="1">
    <citation type="submission" date="2016-10" db="EMBL/GenBank/DDBJ databases">
        <authorList>
            <person name="de Groot N.N."/>
        </authorList>
    </citation>
    <scope>NUCLEOTIDE SEQUENCE [LARGE SCALE GENOMIC DNA]</scope>
    <source>
        <strain evidence="3 4">DSM 21039</strain>
    </source>
</reference>
<dbReference type="RefSeq" id="WP_089909325.1">
    <property type="nucleotide sequence ID" value="NZ_FOBB01000002.1"/>
</dbReference>
<feature type="domain" description="eCIS core" evidence="2">
    <location>
        <begin position="84"/>
        <end position="161"/>
    </location>
</feature>
<dbReference type="AlphaFoldDB" id="A0A1H7QEB5"/>
<dbReference type="InterPro" id="IPR025295">
    <property type="entry name" value="eCIS_core_dom"/>
</dbReference>
<gene>
    <name evidence="3" type="ORF">SAMN04488505_102310</name>
</gene>
<evidence type="ECO:0000313" key="4">
    <source>
        <dbReference type="Proteomes" id="UP000198984"/>
    </source>
</evidence>
<dbReference type="Pfam" id="PF13699">
    <property type="entry name" value="eCIS_core"/>
    <property type="match status" value="1"/>
</dbReference>
<sequence length="314" mass="35595">MPEHTIINFQKQHTPAAHNPMHNHQMRMQQPNFIQRKCAQCDAEEKAQRKPSASFIQKKEAGSASTAPAAVSSQIESSKGSGQPMNGNTRSFMESRFGTDFSDVRIHTGNDAAHLSAQLNAQAFTVGNDIYFNNGQYAPESTQGKHLLAHELTHTLQQNEGIGRKMIQRMAPCPAHLNDADPVPPGWVPYHGNSYWFHCGFRGILEDRRPSPQDPMNECFYDHSGVLVDRNHAYPDCAGTPDDYDSSTNAWDHTWNDRGGIWQKGWGAFWESRRYNSDREGERMMACYHACDAEPWYLRGFCYQGCNPQSMMMY</sequence>
<evidence type="ECO:0000259" key="2">
    <source>
        <dbReference type="Pfam" id="PF13699"/>
    </source>
</evidence>
<organism evidence="3 4">
    <name type="scientific">Chitinophaga rupis</name>
    <dbReference type="NCBI Taxonomy" id="573321"/>
    <lineage>
        <taxon>Bacteria</taxon>
        <taxon>Pseudomonadati</taxon>
        <taxon>Bacteroidota</taxon>
        <taxon>Chitinophagia</taxon>
        <taxon>Chitinophagales</taxon>
        <taxon>Chitinophagaceae</taxon>
        <taxon>Chitinophaga</taxon>
    </lineage>
</organism>
<evidence type="ECO:0000313" key="3">
    <source>
        <dbReference type="EMBL" id="SEL45637.1"/>
    </source>
</evidence>
<proteinExistence type="predicted"/>
<dbReference type="EMBL" id="FOBB01000002">
    <property type="protein sequence ID" value="SEL45637.1"/>
    <property type="molecule type" value="Genomic_DNA"/>
</dbReference>
<protein>
    <recommendedName>
        <fullName evidence="2">eCIS core domain-containing protein</fullName>
    </recommendedName>
</protein>
<accession>A0A1H7QEB5</accession>
<feature type="region of interest" description="Disordered" evidence="1">
    <location>
        <begin position="44"/>
        <end position="93"/>
    </location>
</feature>
<keyword evidence="4" id="KW-1185">Reference proteome</keyword>
<dbReference type="STRING" id="573321.SAMN04488505_102310"/>
<feature type="compositionally biased region" description="Polar residues" evidence="1">
    <location>
        <begin position="63"/>
        <end position="92"/>
    </location>
</feature>
<dbReference type="Proteomes" id="UP000198984">
    <property type="component" value="Unassembled WGS sequence"/>
</dbReference>